<keyword evidence="1" id="KW-0238">DNA-binding</keyword>
<dbReference type="Gene3D" id="1.10.260.40">
    <property type="entry name" value="lambda repressor-like DNA-binding domains"/>
    <property type="match status" value="1"/>
</dbReference>
<dbReference type="RefSeq" id="WP_146937402.1">
    <property type="nucleotide sequence ID" value="NZ_BJXW01000014.1"/>
</dbReference>
<dbReference type="EMBL" id="BJXW01000014">
    <property type="protein sequence ID" value="GEN31319.1"/>
    <property type="molecule type" value="Genomic_DNA"/>
</dbReference>
<dbReference type="AlphaFoldDB" id="A0A511UXH6"/>
<dbReference type="PANTHER" id="PTHR46558">
    <property type="entry name" value="TRACRIPTIONAL REGULATORY PROTEIN-RELATED-RELATED"/>
    <property type="match status" value="1"/>
</dbReference>
<dbReference type="Proteomes" id="UP000321491">
    <property type="component" value="Unassembled WGS sequence"/>
</dbReference>
<dbReference type="PANTHER" id="PTHR46558:SF15">
    <property type="entry name" value="HELIX-TURN-HELIX DOMAIN PROTEIN"/>
    <property type="match status" value="1"/>
</dbReference>
<gene>
    <name evidence="3" type="ORF">CQU01_15570</name>
</gene>
<dbReference type="SUPFAM" id="SSF47413">
    <property type="entry name" value="lambda repressor-like DNA-binding domains"/>
    <property type="match status" value="1"/>
</dbReference>
<evidence type="ECO:0000313" key="4">
    <source>
        <dbReference type="Proteomes" id="UP000321491"/>
    </source>
</evidence>
<protein>
    <recommendedName>
        <fullName evidence="2">HTH cro/C1-type domain-containing protein</fullName>
    </recommendedName>
</protein>
<dbReference type="SMART" id="SM00530">
    <property type="entry name" value="HTH_XRE"/>
    <property type="match status" value="1"/>
</dbReference>
<dbReference type="InterPro" id="IPR001387">
    <property type="entry name" value="Cro/C1-type_HTH"/>
</dbReference>
<feature type="domain" description="HTH cro/C1-type" evidence="2">
    <location>
        <begin position="10"/>
        <end position="64"/>
    </location>
</feature>
<reference evidence="3 4" key="1">
    <citation type="submission" date="2019-07" db="EMBL/GenBank/DDBJ databases">
        <title>Whole genome shotgun sequence of Cerasibacillus quisquiliarum NBRC 102429.</title>
        <authorList>
            <person name="Hosoyama A."/>
            <person name="Uohara A."/>
            <person name="Ohji S."/>
            <person name="Ichikawa N."/>
        </authorList>
    </citation>
    <scope>NUCLEOTIDE SEQUENCE [LARGE SCALE GENOMIC DNA]</scope>
    <source>
        <strain evidence="3 4">NBRC 102429</strain>
    </source>
</reference>
<dbReference type="InterPro" id="IPR010982">
    <property type="entry name" value="Lambda_DNA-bd_dom_sf"/>
</dbReference>
<dbReference type="OrthoDB" id="9812495at2"/>
<evidence type="ECO:0000256" key="1">
    <source>
        <dbReference type="ARBA" id="ARBA00023125"/>
    </source>
</evidence>
<dbReference type="PROSITE" id="PS50943">
    <property type="entry name" value="HTH_CROC1"/>
    <property type="match status" value="1"/>
</dbReference>
<comment type="caution">
    <text evidence="3">The sequence shown here is derived from an EMBL/GenBank/DDBJ whole genome shotgun (WGS) entry which is preliminary data.</text>
</comment>
<dbReference type="CDD" id="cd00093">
    <property type="entry name" value="HTH_XRE"/>
    <property type="match status" value="1"/>
</dbReference>
<evidence type="ECO:0000259" key="2">
    <source>
        <dbReference type="PROSITE" id="PS50943"/>
    </source>
</evidence>
<evidence type="ECO:0000313" key="3">
    <source>
        <dbReference type="EMBL" id="GEN31319.1"/>
    </source>
</evidence>
<keyword evidence="4" id="KW-1185">Reference proteome</keyword>
<organism evidence="3 4">
    <name type="scientific">Cerasibacillus quisquiliarum</name>
    <dbReference type="NCBI Taxonomy" id="227865"/>
    <lineage>
        <taxon>Bacteria</taxon>
        <taxon>Bacillati</taxon>
        <taxon>Bacillota</taxon>
        <taxon>Bacilli</taxon>
        <taxon>Bacillales</taxon>
        <taxon>Bacillaceae</taxon>
        <taxon>Cerasibacillus</taxon>
    </lineage>
</organism>
<proteinExistence type="predicted"/>
<name>A0A511UXH6_9BACI</name>
<accession>A0A511UXH6</accession>
<sequence length="138" mass="16123">MIVERIAHNIKIFREQQNWSQQTLADKMHVSRSTITKWETKVGTPDINSLVKLSNIFGITLDHLVGTDTYHNELLKEFKRVYGSKNQSFDDEVAELISYIMTHPELKKQILRLKNLPIQKQISIHRLLADLIDEIEQV</sequence>
<dbReference type="Pfam" id="PF01381">
    <property type="entry name" value="HTH_3"/>
    <property type="match status" value="1"/>
</dbReference>
<dbReference type="GO" id="GO:0003677">
    <property type="term" value="F:DNA binding"/>
    <property type="evidence" value="ECO:0007669"/>
    <property type="project" value="UniProtKB-KW"/>
</dbReference>